<dbReference type="Proteomes" id="UP000500767">
    <property type="component" value="Chromosome"/>
</dbReference>
<dbReference type="PANTHER" id="PTHR35936">
    <property type="entry name" value="MEMBRANE-BOUND LYTIC MUREIN TRANSGLYCOSYLASE F"/>
    <property type="match status" value="1"/>
</dbReference>
<protein>
    <submittedName>
        <fullName evidence="4">Amino acid ABC transporter substrate-binding protein</fullName>
    </submittedName>
</protein>
<keyword evidence="1 2" id="KW-0732">Signal</keyword>
<accession>A0A6M8HHM5</accession>
<dbReference type="InterPro" id="IPR001638">
    <property type="entry name" value="Solute-binding_3/MltF_N"/>
</dbReference>
<dbReference type="AlphaFoldDB" id="A0A6M8HHM5"/>
<evidence type="ECO:0000313" key="5">
    <source>
        <dbReference type="Proteomes" id="UP000500767"/>
    </source>
</evidence>
<dbReference type="PANTHER" id="PTHR35936:SF19">
    <property type="entry name" value="AMINO-ACID-BINDING PROTEIN YXEM-RELATED"/>
    <property type="match status" value="1"/>
</dbReference>
<organism evidence="4 5">
    <name type="scientific">Lichenicola cladoniae</name>
    <dbReference type="NCBI Taxonomy" id="1484109"/>
    <lineage>
        <taxon>Bacteria</taxon>
        <taxon>Pseudomonadati</taxon>
        <taxon>Pseudomonadota</taxon>
        <taxon>Alphaproteobacteria</taxon>
        <taxon>Acetobacterales</taxon>
        <taxon>Acetobacteraceae</taxon>
        <taxon>Lichenicola</taxon>
    </lineage>
</organism>
<evidence type="ECO:0000313" key="4">
    <source>
        <dbReference type="EMBL" id="QKE88849.1"/>
    </source>
</evidence>
<gene>
    <name evidence="4" type="ORF">HN018_01175</name>
</gene>
<dbReference type="SUPFAM" id="SSF53850">
    <property type="entry name" value="Periplasmic binding protein-like II"/>
    <property type="match status" value="1"/>
</dbReference>
<feature type="chain" id="PRO_5026758552" evidence="2">
    <location>
        <begin position="35"/>
        <end position="272"/>
    </location>
</feature>
<evidence type="ECO:0000256" key="2">
    <source>
        <dbReference type="SAM" id="SignalP"/>
    </source>
</evidence>
<feature type="signal peptide" evidence="2">
    <location>
        <begin position="1"/>
        <end position="34"/>
    </location>
</feature>
<dbReference type="Gene3D" id="3.40.190.10">
    <property type="entry name" value="Periplasmic binding protein-like II"/>
    <property type="match status" value="2"/>
</dbReference>
<sequence>MKASAMIQALSRRACLSGLAGALLLPSWSRAAYASDDSLSSLKKAGSIRIGTSGSAPPYTGVDPHNQLTGYDIAWGNLIGAALGLHVDWVKSDFRGLMTALQAGQVDALMSGIRITPQRETVFAFSVPYSYEATVAVAPSTNTTLKSFADVAHHDVAVVAGSFQEQITRATPGVSSVMALPGASDVFMSLRTGHAEIAVLGMSAITHYQQAGNTDMRIVGEGAAPMAQGVVLRHDAIALKSAIDAVIKAKVADGTYDRLYRQYFHVAPPSVG</sequence>
<evidence type="ECO:0000259" key="3">
    <source>
        <dbReference type="SMART" id="SM00062"/>
    </source>
</evidence>
<evidence type="ECO:0000256" key="1">
    <source>
        <dbReference type="ARBA" id="ARBA00022729"/>
    </source>
</evidence>
<proteinExistence type="predicted"/>
<dbReference type="RefSeq" id="WP_171832812.1">
    <property type="nucleotide sequence ID" value="NZ_CP053708.1"/>
</dbReference>
<reference evidence="4 5" key="1">
    <citation type="journal article" date="2014" name="World J. Microbiol. Biotechnol.">
        <title>Biodiversity and physiological characteristics of Antarctic and Arctic lichens-associated bacteria.</title>
        <authorList>
            <person name="Lee Y.M."/>
            <person name="Kim E.H."/>
            <person name="Lee H.K."/>
            <person name="Hong S.G."/>
        </authorList>
    </citation>
    <scope>NUCLEOTIDE SEQUENCE [LARGE SCALE GENOMIC DNA]</scope>
    <source>
        <strain evidence="4 5">PAMC 26569</strain>
    </source>
</reference>
<dbReference type="SMART" id="SM00062">
    <property type="entry name" value="PBPb"/>
    <property type="match status" value="1"/>
</dbReference>
<keyword evidence="5" id="KW-1185">Reference proteome</keyword>
<dbReference type="CDD" id="cd13530">
    <property type="entry name" value="PBP2_peptides_like"/>
    <property type="match status" value="1"/>
</dbReference>
<dbReference type="KEGG" id="lck:HN018_01175"/>
<dbReference type="EMBL" id="CP053708">
    <property type="protein sequence ID" value="QKE88849.1"/>
    <property type="molecule type" value="Genomic_DNA"/>
</dbReference>
<feature type="domain" description="Solute-binding protein family 3/N-terminal" evidence="3">
    <location>
        <begin position="47"/>
        <end position="267"/>
    </location>
</feature>
<dbReference type="Pfam" id="PF00497">
    <property type="entry name" value="SBP_bac_3"/>
    <property type="match status" value="1"/>
</dbReference>
<name>A0A6M8HHM5_9PROT</name>